<sequence length="599" mass="66920">MTSKEELTALMANGDPETKISLLKKAVVNVTKQKQVLEQHNQQLQEQMTTIGYELSRLQEENQGLQRKLSAVTSELEAERKLKQGGGGNSKYGWKGFSSLVSGAEGEGSTGAKRGTAAGTVSLSLEDQEKIVMENEAIHRQLFELKSSSEDEIRQWRTRGEQLESEMSELKRTLTDLQENYDIARQKNEKLNAQRCKQDALIQFCKHFFLLSLDVQSQSMSESVSTRLTLIPSLAERGGSAPPHGVSKELVIGTASDVAFFIDTLMGSVAILIAALRDVVGSQMKHATVSDIRCYKDRLTTLLEVHNARKTSILIDAQLLERLINSQSGSKDAISQLLEVQQRLLTSFDQWLAIMSEHSLLLVDACSKIEDSAGHEEVRHNVQSTATSLMEALSAVRGAVEALVFICSDSEAILRKENCDSVEWLMALQRFWWEGCSALAPLRQSMNHVMVFLSHLVDSKSLSRGRTAVQYIIDIIETFMLQLQAEQLCGQEIIKSGKRKYVMSGQTSQKTYPLCNDKELIAALAVTDRAAVCYHTQMNFVMMELANKQSALDDAKKENIRLEYLNQQQCIESERVREALQAQISLLSEKLVEYTCPSQ</sequence>
<dbReference type="EMBL" id="HE573019">
    <property type="protein sequence ID" value="CCC47240.1"/>
    <property type="molecule type" value="Genomic_DNA"/>
</dbReference>
<protein>
    <submittedName>
        <fullName evidence="2">Uncharacterized protein</fullName>
    </submittedName>
</protein>
<accession>G0TTF9</accession>
<feature type="coiled-coil region" evidence="1">
    <location>
        <begin position="27"/>
        <end position="82"/>
    </location>
</feature>
<evidence type="ECO:0000313" key="2">
    <source>
        <dbReference type="EMBL" id="CCC47240.1"/>
    </source>
</evidence>
<name>G0TTF9_TRYVY</name>
<reference evidence="2" key="1">
    <citation type="journal article" date="2012" name="Proc. Natl. Acad. Sci. U.S.A.">
        <title>Antigenic diversity is generated by distinct evolutionary mechanisms in African trypanosome species.</title>
        <authorList>
            <person name="Jackson A.P."/>
            <person name="Berry A."/>
            <person name="Aslett M."/>
            <person name="Allison H.C."/>
            <person name="Burton P."/>
            <person name="Vavrova-Anderson J."/>
            <person name="Brown R."/>
            <person name="Browne H."/>
            <person name="Corton N."/>
            <person name="Hauser H."/>
            <person name="Gamble J."/>
            <person name="Gilderthorp R."/>
            <person name="Marcello L."/>
            <person name="McQuillan J."/>
            <person name="Otto T.D."/>
            <person name="Quail M.A."/>
            <person name="Sanders M.J."/>
            <person name="van Tonder A."/>
            <person name="Ginger M.L."/>
            <person name="Field M.C."/>
            <person name="Barry J.D."/>
            <person name="Hertz-Fowler C."/>
            <person name="Berriman M."/>
        </authorList>
    </citation>
    <scope>NUCLEOTIDE SEQUENCE</scope>
    <source>
        <strain evidence="2">Y486</strain>
    </source>
</reference>
<dbReference type="OMA" id="DFCRHFF"/>
<gene>
    <name evidence="2" type="ORF">TVY486_0304130</name>
</gene>
<keyword evidence="1" id="KW-0175">Coiled coil</keyword>
<proteinExistence type="predicted"/>
<dbReference type="VEuPathDB" id="TriTrypDB:TvY486_0304130"/>
<organism evidence="2">
    <name type="scientific">Trypanosoma vivax (strain Y486)</name>
    <dbReference type="NCBI Taxonomy" id="1055687"/>
    <lineage>
        <taxon>Eukaryota</taxon>
        <taxon>Discoba</taxon>
        <taxon>Euglenozoa</taxon>
        <taxon>Kinetoplastea</taxon>
        <taxon>Metakinetoplastina</taxon>
        <taxon>Trypanosomatida</taxon>
        <taxon>Trypanosomatidae</taxon>
        <taxon>Trypanosoma</taxon>
        <taxon>Duttonella</taxon>
    </lineage>
</organism>
<feature type="coiled-coil region" evidence="1">
    <location>
        <begin position="146"/>
        <end position="194"/>
    </location>
</feature>
<dbReference type="AlphaFoldDB" id="G0TTF9"/>
<evidence type="ECO:0000256" key="1">
    <source>
        <dbReference type="SAM" id="Coils"/>
    </source>
</evidence>